<keyword evidence="2" id="KW-1185">Reference proteome</keyword>
<accession>A0ABV2A5R3</accession>
<evidence type="ECO:0000313" key="2">
    <source>
        <dbReference type="Proteomes" id="UP001465331"/>
    </source>
</evidence>
<dbReference type="RefSeq" id="WP_352886500.1">
    <property type="nucleotide sequence ID" value="NZ_JBEPIJ010000001.1"/>
</dbReference>
<name>A0ABV2A5R3_9GAMM</name>
<organism evidence="1 2">
    <name type="scientific">Sinimarinibacterium thermocellulolyticum</name>
    <dbReference type="NCBI Taxonomy" id="3170016"/>
    <lineage>
        <taxon>Bacteria</taxon>
        <taxon>Pseudomonadati</taxon>
        <taxon>Pseudomonadota</taxon>
        <taxon>Gammaproteobacteria</taxon>
        <taxon>Nevskiales</taxon>
        <taxon>Nevskiaceae</taxon>
        <taxon>Sinimarinibacterium</taxon>
    </lineage>
</organism>
<sequence>MLSTRLRPRLSVVVYGFASRAMPRRLDRDGVTAVRAPVDAAHLARVCLMSLNLVPPEVAEGVER</sequence>
<dbReference type="EMBL" id="JBEPIJ010000001">
    <property type="protein sequence ID" value="MES0872556.1"/>
    <property type="molecule type" value="Genomic_DNA"/>
</dbReference>
<dbReference type="Proteomes" id="UP001465331">
    <property type="component" value="Unassembled WGS sequence"/>
</dbReference>
<reference evidence="1 2" key="1">
    <citation type="submission" date="2024-06" db="EMBL/GenBank/DDBJ databases">
        <authorList>
            <person name="Li Z."/>
            <person name="Jiang Y."/>
        </authorList>
    </citation>
    <scope>NUCLEOTIDE SEQUENCE [LARGE SCALE GENOMIC DNA]</scope>
    <source>
        <strain evidence="1 2">HSW-8</strain>
    </source>
</reference>
<proteinExistence type="predicted"/>
<gene>
    <name evidence="1" type="ORF">ABSH63_00815</name>
</gene>
<protein>
    <submittedName>
        <fullName evidence="1">Uncharacterized protein</fullName>
    </submittedName>
</protein>
<comment type="caution">
    <text evidence="1">The sequence shown here is derived from an EMBL/GenBank/DDBJ whole genome shotgun (WGS) entry which is preliminary data.</text>
</comment>
<evidence type="ECO:0000313" key="1">
    <source>
        <dbReference type="EMBL" id="MES0872556.1"/>
    </source>
</evidence>